<evidence type="ECO:0008006" key="4">
    <source>
        <dbReference type="Google" id="ProtNLM"/>
    </source>
</evidence>
<keyword evidence="1" id="KW-1133">Transmembrane helix</keyword>
<dbReference type="RefSeq" id="WP_241713035.1">
    <property type="nucleotide sequence ID" value="NZ_JALBUF010000003.1"/>
</dbReference>
<dbReference type="Proteomes" id="UP001139263">
    <property type="component" value="Unassembled WGS sequence"/>
</dbReference>
<proteinExistence type="predicted"/>
<evidence type="ECO:0000313" key="2">
    <source>
        <dbReference type="EMBL" id="MCI0183150.1"/>
    </source>
</evidence>
<accession>A0A9X1V8F9</accession>
<dbReference type="Pfam" id="PF09581">
    <property type="entry name" value="Spore_III_AF"/>
    <property type="match status" value="1"/>
</dbReference>
<dbReference type="EMBL" id="JALBUF010000003">
    <property type="protein sequence ID" value="MCI0183150.1"/>
    <property type="molecule type" value="Genomic_DNA"/>
</dbReference>
<sequence>MIGALSEWLRHLVMIILLAVFLDLILPTTSLQKYVRTVLGLVVMLTMLTPITALIESHFSVDALETNIAGPLFATGFPGQTSSNYQTASGNIAFQNDLSATLREEIQSGLGISLQSVEVETTVNSTGTPIVTGVNATLPLISNKTSKTTVLEEEVKEQIAESLGLPISAVHVSN</sequence>
<feature type="transmembrane region" description="Helical" evidence="1">
    <location>
        <begin position="12"/>
        <end position="31"/>
    </location>
</feature>
<keyword evidence="3" id="KW-1185">Reference proteome</keyword>
<name>A0A9X1V8F9_9BACL</name>
<keyword evidence="1" id="KW-0472">Membrane</keyword>
<keyword evidence="1" id="KW-0812">Transmembrane</keyword>
<organism evidence="2 3">
    <name type="scientific">Sulfoacidibacillus ferrooxidans</name>
    <dbReference type="NCBI Taxonomy" id="2005001"/>
    <lineage>
        <taxon>Bacteria</taxon>
        <taxon>Bacillati</taxon>
        <taxon>Bacillota</taxon>
        <taxon>Bacilli</taxon>
        <taxon>Bacillales</taxon>
        <taxon>Alicyclobacillaceae</taxon>
        <taxon>Sulfoacidibacillus</taxon>
    </lineage>
</organism>
<evidence type="ECO:0000313" key="3">
    <source>
        <dbReference type="Proteomes" id="UP001139263"/>
    </source>
</evidence>
<dbReference type="InterPro" id="IPR014245">
    <property type="entry name" value="Spore_III_AF"/>
</dbReference>
<evidence type="ECO:0000256" key="1">
    <source>
        <dbReference type="SAM" id="Phobius"/>
    </source>
</evidence>
<dbReference type="AlphaFoldDB" id="A0A9X1V8F9"/>
<protein>
    <recommendedName>
        <fullName evidence="4">Stage III sporulation protein AF</fullName>
    </recommendedName>
</protein>
<feature type="transmembrane region" description="Helical" evidence="1">
    <location>
        <begin position="37"/>
        <end position="55"/>
    </location>
</feature>
<comment type="caution">
    <text evidence="2">The sequence shown here is derived from an EMBL/GenBank/DDBJ whole genome shotgun (WGS) entry which is preliminary data.</text>
</comment>
<reference evidence="2" key="1">
    <citation type="submission" date="2022-03" db="EMBL/GenBank/DDBJ databases">
        <title>Draft Genome Sequence of Firmicute Strain S0AB, a Heterotrophic Iron/Sulfur-Oxidizing Extreme Acidophile.</title>
        <authorList>
            <person name="Vergara E."/>
            <person name="Pakostova E."/>
            <person name="Johnson D.B."/>
            <person name="Holmes D.S."/>
        </authorList>
    </citation>
    <scope>NUCLEOTIDE SEQUENCE</scope>
    <source>
        <strain evidence="2">S0AB</strain>
    </source>
</reference>
<dbReference type="NCBIfam" id="TIGR02896">
    <property type="entry name" value="spore_III_AF"/>
    <property type="match status" value="1"/>
</dbReference>
<gene>
    <name evidence="2" type="ORF">MM817_01420</name>
</gene>